<feature type="domain" description="ABC transporter" evidence="11">
    <location>
        <begin position="868"/>
        <end position="1116"/>
    </location>
</feature>
<dbReference type="InterPro" id="IPR034003">
    <property type="entry name" value="ABCG_PDR_2"/>
</dbReference>
<dbReference type="Gene3D" id="3.40.50.300">
    <property type="entry name" value="P-loop containing nucleotide triphosphate hydrolases"/>
    <property type="match status" value="2"/>
</dbReference>
<evidence type="ECO:0000256" key="5">
    <source>
        <dbReference type="ARBA" id="ARBA00022741"/>
    </source>
</evidence>
<dbReference type="PROSITE" id="PS50893">
    <property type="entry name" value="ABC_TRANSPORTER_2"/>
    <property type="match status" value="2"/>
</dbReference>
<keyword evidence="13" id="KW-1185">Reference proteome</keyword>
<evidence type="ECO:0000256" key="3">
    <source>
        <dbReference type="ARBA" id="ARBA00022448"/>
    </source>
</evidence>
<keyword evidence="5" id="KW-0547">Nucleotide-binding</keyword>
<feature type="transmembrane region" description="Helical" evidence="10">
    <location>
        <begin position="1283"/>
        <end position="1311"/>
    </location>
</feature>
<keyword evidence="4 10" id="KW-0812">Transmembrane</keyword>
<dbReference type="PROSITE" id="PS00211">
    <property type="entry name" value="ABC_TRANSPORTER_1"/>
    <property type="match status" value="1"/>
</dbReference>
<dbReference type="InterPro" id="IPR027417">
    <property type="entry name" value="P-loop_NTPase"/>
</dbReference>
<evidence type="ECO:0000256" key="8">
    <source>
        <dbReference type="ARBA" id="ARBA00023136"/>
    </source>
</evidence>
<dbReference type="InterPro" id="IPR013525">
    <property type="entry name" value="ABC2_TM"/>
</dbReference>
<evidence type="ECO:0000256" key="7">
    <source>
        <dbReference type="ARBA" id="ARBA00022989"/>
    </source>
</evidence>
<accession>A0A1B7TEK4</accession>
<dbReference type="SUPFAM" id="SSF52540">
    <property type="entry name" value="P-loop containing nucleoside triphosphate hydrolases"/>
    <property type="match status" value="2"/>
</dbReference>
<evidence type="ECO:0000313" key="12">
    <source>
        <dbReference type="EMBL" id="OBA27154.1"/>
    </source>
</evidence>
<evidence type="ECO:0000256" key="1">
    <source>
        <dbReference type="ARBA" id="ARBA00004141"/>
    </source>
</evidence>
<dbReference type="CDD" id="cd03232">
    <property type="entry name" value="ABCG_PDR_domain2"/>
    <property type="match status" value="1"/>
</dbReference>
<comment type="caution">
    <text evidence="12">The sequence shown here is derived from an EMBL/GenBank/DDBJ whole genome shotgun (WGS) entry which is preliminary data.</text>
</comment>
<keyword evidence="7 10" id="KW-1133">Transmembrane helix</keyword>
<evidence type="ECO:0000256" key="9">
    <source>
        <dbReference type="SAM" id="MobiDB-lite"/>
    </source>
</evidence>
<keyword evidence="6" id="KW-0067">ATP-binding</keyword>
<feature type="compositionally biased region" description="Basic and acidic residues" evidence="9">
    <location>
        <begin position="11"/>
        <end position="31"/>
    </location>
</feature>
<evidence type="ECO:0000259" key="11">
    <source>
        <dbReference type="PROSITE" id="PS50893"/>
    </source>
</evidence>
<dbReference type="InterPro" id="IPR017871">
    <property type="entry name" value="ABC_transporter-like_CS"/>
</dbReference>
<feature type="transmembrane region" description="Helical" evidence="10">
    <location>
        <begin position="1212"/>
        <end position="1229"/>
    </location>
</feature>
<dbReference type="InterPro" id="IPR003439">
    <property type="entry name" value="ABC_transporter-like_ATP-bd"/>
</dbReference>
<dbReference type="Pfam" id="PF00005">
    <property type="entry name" value="ABC_tran"/>
    <property type="match status" value="2"/>
</dbReference>
<keyword evidence="3" id="KW-0813">Transport</keyword>
<keyword evidence="8 10" id="KW-0472">Membrane</keyword>
<evidence type="ECO:0000256" key="6">
    <source>
        <dbReference type="ARBA" id="ARBA00022840"/>
    </source>
</evidence>
<dbReference type="FunFam" id="3.40.50.300:FF:000054">
    <property type="entry name" value="ABC multidrug transporter atrF"/>
    <property type="match status" value="1"/>
</dbReference>
<feature type="domain" description="ABC transporter" evidence="11">
    <location>
        <begin position="174"/>
        <end position="429"/>
    </location>
</feature>
<feature type="region of interest" description="Disordered" evidence="9">
    <location>
        <begin position="1"/>
        <end position="43"/>
    </location>
</feature>
<dbReference type="PANTHER" id="PTHR19241">
    <property type="entry name" value="ATP-BINDING CASSETTE TRANSPORTER"/>
    <property type="match status" value="1"/>
</dbReference>
<feature type="compositionally biased region" description="Polar residues" evidence="9">
    <location>
        <begin position="32"/>
        <end position="43"/>
    </location>
</feature>
<comment type="subcellular location">
    <subcellularLocation>
        <location evidence="1">Membrane</location>
        <topology evidence="1">Multi-pass membrane protein</topology>
    </subcellularLocation>
</comment>
<dbReference type="Pfam" id="PF06422">
    <property type="entry name" value="PDR_CDR"/>
    <property type="match status" value="1"/>
</dbReference>
<dbReference type="InterPro" id="IPR003593">
    <property type="entry name" value="AAA+_ATPase"/>
</dbReference>
<dbReference type="EMBL" id="LXPE01000010">
    <property type="protein sequence ID" value="OBA27154.1"/>
    <property type="molecule type" value="Genomic_DNA"/>
</dbReference>
<dbReference type="InterPro" id="IPR043926">
    <property type="entry name" value="ABCG_dom"/>
</dbReference>
<dbReference type="GO" id="GO:0016887">
    <property type="term" value="F:ATP hydrolysis activity"/>
    <property type="evidence" value="ECO:0007669"/>
    <property type="project" value="InterPro"/>
</dbReference>
<feature type="transmembrane region" description="Helical" evidence="10">
    <location>
        <begin position="1478"/>
        <end position="1496"/>
    </location>
</feature>
<dbReference type="InterPro" id="IPR010929">
    <property type="entry name" value="PDR_CDR_ABC"/>
</dbReference>
<evidence type="ECO:0000256" key="4">
    <source>
        <dbReference type="ARBA" id="ARBA00022692"/>
    </source>
</evidence>
<feature type="transmembrane region" description="Helical" evidence="10">
    <location>
        <begin position="1323"/>
        <end position="1347"/>
    </location>
</feature>
<gene>
    <name evidence="12" type="ORF">HANVADRAFT_52462</name>
</gene>
<feature type="compositionally biased region" description="Polar residues" evidence="9">
    <location>
        <begin position="1"/>
        <end position="10"/>
    </location>
</feature>
<dbReference type="OrthoDB" id="245989at2759"/>
<comment type="similarity">
    <text evidence="2">Belongs to the ABC transporter superfamily. ABCG family. PDR (TC 3.A.1.205) subfamily.</text>
</comment>
<dbReference type="SMART" id="SM00382">
    <property type="entry name" value="AAA"/>
    <property type="match status" value="2"/>
</dbReference>
<organism evidence="12 13">
    <name type="scientific">Hanseniaspora valbyensis NRRL Y-1626</name>
    <dbReference type="NCBI Taxonomy" id="766949"/>
    <lineage>
        <taxon>Eukaryota</taxon>
        <taxon>Fungi</taxon>
        <taxon>Dikarya</taxon>
        <taxon>Ascomycota</taxon>
        <taxon>Saccharomycotina</taxon>
        <taxon>Saccharomycetes</taxon>
        <taxon>Saccharomycodales</taxon>
        <taxon>Saccharomycodaceae</taxon>
        <taxon>Hanseniaspora</taxon>
    </lineage>
</organism>
<evidence type="ECO:0000313" key="13">
    <source>
        <dbReference type="Proteomes" id="UP000092321"/>
    </source>
</evidence>
<dbReference type="Pfam" id="PF14510">
    <property type="entry name" value="ABC_trans_N"/>
    <property type="match status" value="1"/>
</dbReference>
<dbReference type="InterPro" id="IPR029481">
    <property type="entry name" value="ABC_trans_N"/>
</dbReference>
<feature type="transmembrane region" description="Helical" evidence="10">
    <location>
        <begin position="795"/>
        <end position="814"/>
    </location>
</feature>
<protein>
    <recommendedName>
        <fullName evidence="11">ABC transporter domain-containing protein</fullName>
    </recommendedName>
</protein>
<evidence type="ECO:0000256" key="2">
    <source>
        <dbReference type="ARBA" id="ARBA00006012"/>
    </source>
</evidence>
<feature type="transmembrane region" description="Helical" evidence="10">
    <location>
        <begin position="691"/>
        <end position="710"/>
    </location>
</feature>
<dbReference type="Proteomes" id="UP000092321">
    <property type="component" value="Unassembled WGS sequence"/>
</dbReference>
<dbReference type="GO" id="GO:0016020">
    <property type="term" value="C:membrane"/>
    <property type="evidence" value="ECO:0007669"/>
    <property type="project" value="UniProtKB-SubCell"/>
</dbReference>
<sequence>MSTTDSNLSSGKEKQSSNDDKNIKKTPKNNDEINLNDDTSSFTESIQSYDDNAHGAQQQQPIRALATNQTDLENQAIESQLSRHVTNILSETSGVEKIESLARVLSTKTKKELQTLEIREGIDFDLKQLLDYIRSHQLEQGIVPNDAGVAFKELNVIGVDASAAVAPSVDNMFIDYMTWPKRMIKNRGHKPTRHLVKDAIGVIESGEMMMIIGRPGAGASSTMRAISGEIAEFVEVTGEFSYDGLDQHEMMKRFKGYVIYVPELDFHFPRITVKETLDFALKCKTPRTRIDGITKKEYVDSMRDLWCTVFGLRHTYKTIVGSGVVRGVSGGERKRVSLVEALAMSASIYCWDNATLGLDASSALEFAQAIRTATNLTNTTAIICVYQAGQKIYDLMDKVSVLYNGQQIYFGPADEAIDYFTNMGFVKPHRMTSAEFLTSVTLDWDNKNLDCAPGFEATIPKNVDEFIAYWKNSPQYANALQMYDDYVSAHNASETEQRLEESMKQRKQKNEPLHSLYTANYWTQVWNCMVRGVQRVKGDITYTQVYLSSFLTKGFFVGSMFYRIDPISQSTTAGAYSRGGLIFYVLLFCSLTSLAEISSSFANRAIIMKHKSYSMYHTSAEALQEIFTEMPVKFVAVMILALISYWLPALKWTAGAFFQYFLYMFTVQQCTSFIFKFCATITKDGTTAHAVGGLYVLVLALYCGFFLPIGQMHHWARWIRYINPLTYAYESTMATEFHGREMLCSSLIPRGTGYESTSIVNQACHIAGAVKGSLYVNGDSYVKAAYHARYNPDAWQGWGVNVIWTFVYIMLNLVMSEYLKPLEGGGDLLLFKRGFMPDFGDNADSKVASRDEMMFALNGPNVDLHEVIANKDIFSWKGLNVDVNYDGGSRRLLNDVYGYVKPGKMTALMGSSGAGKTVLLTALSQRIKNVTITGDLLVNNKPLPSSFKRSCGFVTQADNHMTELTVKESLQFAAELRQNASVPHAEKMEYADKIIKLLGMQNYENAVVGKIGRGLNVEQRKKLSIGVELVAKPSLLLFLDEPTSGLDSNSSWNIVQFLKALADSGMSILCTIHQPSATLFEEFDRLLLLKRGGEMVYFGDIGKNSRSMLDYLERESGLHCDKSENPAEWMLDVVVGNSVGKDWSQTWRASPEHAAAIVELDALNASLTNKAQSEDPELLTVYAAPPLVQFKALMWRTNIQFWRAPVYLRAKFLECVFCALVVGLSYVWTGRSEAAQAATQSFSSTFMMLLIALAMVNQMHVFAIDSRELYEVREGDSSTFHWAYLLVSHTFLEIAWSSICVFFCFVCYYWPLMGSGRASHAGFWFFFYVMIFPIYFISYGAWIIYLAPDVPSASMINSNLFAMLLLFCGILQPEDKMPGFWTFMYKFSPFTYVVQALTTCVVHGKKVKCLPHEFVTLDPPAGETCGSYLSTYMKNYPGYIENASATSDCLYCPYNNQDQVVAEFGVHWDQRWRNFGFLWAYIIFNFVAMLGCYYIMRVRGISIPNVGTLKKMFSSPRKERHEPEQNFFKEKPEDAKVVKGA</sequence>
<proteinExistence type="inferred from homology"/>
<feature type="transmembrane region" description="Helical" evidence="10">
    <location>
        <begin position="626"/>
        <end position="648"/>
    </location>
</feature>
<name>A0A1B7TEK4_9ASCO</name>
<evidence type="ECO:0000256" key="10">
    <source>
        <dbReference type="SAM" id="Phobius"/>
    </source>
</evidence>
<reference evidence="13" key="1">
    <citation type="journal article" date="2016" name="Proc. Natl. Acad. Sci. U.S.A.">
        <title>Comparative genomics of biotechnologically important yeasts.</title>
        <authorList>
            <person name="Riley R."/>
            <person name="Haridas S."/>
            <person name="Wolfe K.H."/>
            <person name="Lopes M.R."/>
            <person name="Hittinger C.T."/>
            <person name="Goeker M."/>
            <person name="Salamov A.A."/>
            <person name="Wisecaver J.H."/>
            <person name="Long T.M."/>
            <person name="Calvey C.H."/>
            <person name="Aerts A.L."/>
            <person name="Barry K.W."/>
            <person name="Choi C."/>
            <person name="Clum A."/>
            <person name="Coughlan A.Y."/>
            <person name="Deshpande S."/>
            <person name="Douglass A.P."/>
            <person name="Hanson S.J."/>
            <person name="Klenk H.-P."/>
            <person name="LaButti K.M."/>
            <person name="Lapidus A."/>
            <person name="Lindquist E.A."/>
            <person name="Lipzen A.M."/>
            <person name="Meier-Kolthoff J.P."/>
            <person name="Ohm R.A."/>
            <person name="Otillar R.P."/>
            <person name="Pangilinan J.L."/>
            <person name="Peng Y."/>
            <person name="Rokas A."/>
            <person name="Rosa C.A."/>
            <person name="Scheuner C."/>
            <person name="Sibirny A.A."/>
            <person name="Slot J.C."/>
            <person name="Stielow J.B."/>
            <person name="Sun H."/>
            <person name="Kurtzman C.P."/>
            <person name="Blackwell M."/>
            <person name="Grigoriev I.V."/>
            <person name="Jeffries T.W."/>
        </authorList>
    </citation>
    <scope>NUCLEOTIDE SEQUENCE [LARGE SCALE GENOMIC DNA]</scope>
    <source>
        <strain evidence="13">NRRL Y-1626</strain>
    </source>
</reference>
<dbReference type="Pfam" id="PF01061">
    <property type="entry name" value="ABC2_membrane"/>
    <property type="match status" value="2"/>
</dbReference>
<feature type="transmembrane region" description="Helical" evidence="10">
    <location>
        <begin position="1354"/>
        <end position="1372"/>
    </location>
</feature>
<dbReference type="GO" id="GO:0140359">
    <property type="term" value="F:ABC-type transporter activity"/>
    <property type="evidence" value="ECO:0007669"/>
    <property type="project" value="InterPro"/>
</dbReference>
<dbReference type="GO" id="GO:0005524">
    <property type="term" value="F:ATP binding"/>
    <property type="evidence" value="ECO:0007669"/>
    <property type="project" value="UniProtKB-KW"/>
</dbReference>
<feature type="transmembrane region" description="Helical" evidence="10">
    <location>
        <begin position="581"/>
        <end position="606"/>
    </location>
</feature>
<feature type="transmembrane region" description="Helical" evidence="10">
    <location>
        <begin position="1241"/>
        <end position="1262"/>
    </location>
</feature>
<dbReference type="Pfam" id="PF19055">
    <property type="entry name" value="ABC2_membrane_7"/>
    <property type="match status" value="1"/>
</dbReference>